<dbReference type="InterPro" id="IPR016167">
    <property type="entry name" value="FAD-bd_PCMH_sub1"/>
</dbReference>
<dbReference type="GO" id="GO:0071949">
    <property type="term" value="F:FAD binding"/>
    <property type="evidence" value="ECO:0007669"/>
    <property type="project" value="InterPro"/>
</dbReference>
<keyword evidence="4" id="KW-0560">Oxidoreductase</keyword>
<protein>
    <recommendedName>
        <fullName evidence="6">FAD-binding PCMH-type domain-containing protein</fullName>
    </recommendedName>
</protein>
<keyword evidence="5" id="KW-0732">Signal</keyword>
<dbReference type="PANTHER" id="PTHR42973">
    <property type="entry name" value="BINDING OXIDOREDUCTASE, PUTATIVE (AFU_ORTHOLOGUE AFUA_1G17690)-RELATED"/>
    <property type="match status" value="1"/>
</dbReference>
<evidence type="ECO:0000256" key="3">
    <source>
        <dbReference type="ARBA" id="ARBA00022827"/>
    </source>
</evidence>
<organism evidence="7 8">
    <name type="scientific">Protomyces lactucae-debilis</name>
    <dbReference type="NCBI Taxonomy" id="2754530"/>
    <lineage>
        <taxon>Eukaryota</taxon>
        <taxon>Fungi</taxon>
        <taxon>Dikarya</taxon>
        <taxon>Ascomycota</taxon>
        <taxon>Taphrinomycotina</taxon>
        <taxon>Taphrinomycetes</taxon>
        <taxon>Taphrinales</taxon>
        <taxon>Protomycetaceae</taxon>
        <taxon>Protomyces</taxon>
    </lineage>
</organism>
<evidence type="ECO:0000256" key="1">
    <source>
        <dbReference type="ARBA" id="ARBA00005466"/>
    </source>
</evidence>
<dbReference type="InterPro" id="IPR050416">
    <property type="entry name" value="FAD-linked_Oxidoreductase"/>
</dbReference>
<keyword evidence="3" id="KW-0274">FAD</keyword>
<dbReference type="PANTHER" id="PTHR42973:SF13">
    <property type="entry name" value="FAD-BINDING PCMH-TYPE DOMAIN-CONTAINING PROTEIN"/>
    <property type="match status" value="1"/>
</dbReference>
<feature type="chain" id="PRO_5013390849" description="FAD-binding PCMH-type domain-containing protein" evidence="5">
    <location>
        <begin position="21"/>
        <end position="484"/>
    </location>
</feature>
<accession>A0A1Y2FUX2</accession>
<keyword evidence="2" id="KW-0285">Flavoprotein</keyword>
<dbReference type="STRING" id="56484.A0A1Y2FUX2"/>
<sequence length="484" mass="50883">MPSFLATAIAIALSLPCAQGALLGGLLSGSAVCQNIATQITGKVYYPTDLSPNFVTGISHWMTSSSDVPTCLVEVASAQDVSAVLKIVGQSRTPFAVKSGGHASNPGFSATPGVHISLVRLKGTTLNADKTVATVGMGSIWTEVFNALEGSGVNVVGGRVAGPGVGGFTLGGGFSWKTQAYGLTCDTVISYNLVLPNGTITTVDASKPDLYFALKGGLNRFGIVTSIKLKTFAQSAQVYGGFSIFDATKLPALIAATDKFNTDNQDPKAAVILTVNGGAVPNAILLSFYDGPSKPAAFNVYDGITPILSTVRAQTFSSFAAGTPSQLQGGSRGAFATLSTTGLTKNFMMAVYNESQHYGTLSILRAGTLLSYDIEPFTDYGKHATDSAFPHANSPVPLNLYFAWLSASEDEYWRAIMRQSIATLKQVAINEGIYQANRLSYPNYALSTTAPEEMYGVQGLARLRAIKRQVDPQQVMDLAGGFPI</sequence>
<dbReference type="OrthoDB" id="2151789at2759"/>
<feature type="signal peptide" evidence="5">
    <location>
        <begin position="1"/>
        <end position="20"/>
    </location>
</feature>
<dbReference type="Gene3D" id="3.30.465.10">
    <property type="match status" value="1"/>
</dbReference>
<comment type="caution">
    <text evidence="7">The sequence shown here is derived from an EMBL/GenBank/DDBJ whole genome shotgun (WGS) entry which is preliminary data.</text>
</comment>
<dbReference type="InterPro" id="IPR016166">
    <property type="entry name" value="FAD-bd_PCMH"/>
</dbReference>
<dbReference type="Gene3D" id="3.30.43.10">
    <property type="entry name" value="Uridine Diphospho-n-acetylenolpyruvylglucosamine Reductase, domain 2"/>
    <property type="match status" value="1"/>
</dbReference>
<name>A0A1Y2FUX2_PROLT</name>
<keyword evidence="8" id="KW-1185">Reference proteome</keyword>
<dbReference type="EMBL" id="MCFI01000002">
    <property type="protein sequence ID" value="ORY86976.1"/>
    <property type="molecule type" value="Genomic_DNA"/>
</dbReference>
<reference evidence="7 8" key="1">
    <citation type="submission" date="2016-07" db="EMBL/GenBank/DDBJ databases">
        <title>Pervasive Adenine N6-methylation of Active Genes in Fungi.</title>
        <authorList>
            <consortium name="DOE Joint Genome Institute"/>
            <person name="Mondo S.J."/>
            <person name="Dannebaum R.O."/>
            <person name="Kuo R.C."/>
            <person name="Labutti K."/>
            <person name="Haridas S."/>
            <person name="Kuo A."/>
            <person name="Salamov A."/>
            <person name="Ahrendt S.R."/>
            <person name="Lipzen A."/>
            <person name="Sullivan W."/>
            <person name="Andreopoulos W.B."/>
            <person name="Clum A."/>
            <person name="Lindquist E."/>
            <person name="Daum C."/>
            <person name="Ramamoorthy G.K."/>
            <person name="Gryganskyi A."/>
            <person name="Culley D."/>
            <person name="Magnuson J.K."/>
            <person name="James T.Y."/>
            <person name="O'Malley M.A."/>
            <person name="Stajich J.E."/>
            <person name="Spatafora J.W."/>
            <person name="Visel A."/>
            <person name="Grigoriev I.V."/>
        </authorList>
    </citation>
    <scope>NUCLEOTIDE SEQUENCE [LARGE SCALE GENOMIC DNA]</scope>
    <source>
        <strain evidence="7 8">12-1054</strain>
    </source>
</reference>
<evidence type="ECO:0000313" key="8">
    <source>
        <dbReference type="Proteomes" id="UP000193685"/>
    </source>
</evidence>
<evidence type="ECO:0000259" key="6">
    <source>
        <dbReference type="PROSITE" id="PS51387"/>
    </source>
</evidence>
<comment type="similarity">
    <text evidence="1">Belongs to the oxygen-dependent FAD-linked oxidoreductase family.</text>
</comment>
<dbReference type="PROSITE" id="PS51387">
    <property type="entry name" value="FAD_PCMH"/>
    <property type="match status" value="1"/>
</dbReference>
<proteinExistence type="inferred from homology"/>
<dbReference type="InterPro" id="IPR006094">
    <property type="entry name" value="Oxid_FAD_bind_N"/>
</dbReference>
<dbReference type="Proteomes" id="UP000193685">
    <property type="component" value="Unassembled WGS sequence"/>
</dbReference>
<dbReference type="Pfam" id="PF01565">
    <property type="entry name" value="FAD_binding_4"/>
    <property type="match status" value="1"/>
</dbReference>
<dbReference type="InterPro" id="IPR016169">
    <property type="entry name" value="FAD-bd_PCMH_sub2"/>
</dbReference>
<dbReference type="GO" id="GO:0016491">
    <property type="term" value="F:oxidoreductase activity"/>
    <property type="evidence" value="ECO:0007669"/>
    <property type="project" value="UniProtKB-KW"/>
</dbReference>
<gene>
    <name evidence="7" type="ORF">BCR37DRAFT_343476</name>
</gene>
<feature type="domain" description="FAD-binding PCMH-type" evidence="6">
    <location>
        <begin position="65"/>
        <end position="234"/>
    </location>
</feature>
<dbReference type="OMA" id="HTSNPGF"/>
<dbReference type="InterPro" id="IPR036318">
    <property type="entry name" value="FAD-bd_PCMH-like_sf"/>
</dbReference>
<evidence type="ECO:0000256" key="5">
    <source>
        <dbReference type="SAM" id="SignalP"/>
    </source>
</evidence>
<dbReference type="RefSeq" id="XP_040727832.1">
    <property type="nucleotide sequence ID" value="XM_040867507.1"/>
</dbReference>
<dbReference type="GeneID" id="63784106"/>
<evidence type="ECO:0000256" key="2">
    <source>
        <dbReference type="ARBA" id="ARBA00022630"/>
    </source>
</evidence>
<dbReference type="AlphaFoldDB" id="A0A1Y2FUX2"/>
<evidence type="ECO:0000313" key="7">
    <source>
        <dbReference type="EMBL" id="ORY86976.1"/>
    </source>
</evidence>
<dbReference type="Gene3D" id="3.40.462.20">
    <property type="match status" value="1"/>
</dbReference>
<evidence type="ECO:0000256" key="4">
    <source>
        <dbReference type="ARBA" id="ARBA00023002"/>
    </source>
</evidence>
<dbReference type="SUPFAM" id="SSF56176">
    <property type="entry name" value="FAD-binding/transporter-associated domain-like"/>
    <property type="match status" value="1"/>
</dbReference>